<feature type="compositionally biased region" description="Basic and acidic residues" evidence="1">
    <location>
        <begin position="455"/>
        <end position="467"/>
    </location>
</feature>
<protein>
    <recommendedName>
        <fullName evidence="2">Helicase-associated domain-containing protein</fullName>
    </recommendedName>
</protein>
<gene>
    <name evidence="3" type="ORF">CYCCA115_LOCUS4563</name>
</gene>
<accession>A0AAD2CJ20</accession>
<evidence type="ECO:0000259" key="2">
    <source>
        <dbReference type="Pfam" id="PF03457"/>
    </source>
</evidence>
<dbReference type="InterPro" id="IPR005114">
    <property type="entry name" value="Helicase_assoc"/>
</dbReference>
<comment type="caution">
    <text evidence="3">The sequence shown here is derived from an EMBL/GenBank/DDBJ whole genome shotgun (WGS) entry which is preliminary data.</text>
</comment>
<dbReference type="EMBL" id="CAKOGP040000446">
    <property type="protein sequence ID" value="CAJ1935227.1"/>
    <property type="molecule type" value="Genomic_DNA"/>
</dbReference>
<dbReference type="PANTHER" id="PTHR33418">
    <property type="entry name" value="HELICASE-ASSOCIATED"/>
    <property type="match status" value="1"/>
</dbReference>
<keyword evidence="4" id="KW-1185">Reference proteome</keyword>
<feature type="region of interest" description="Disordered" evidence="1">
    <location>
        <begin position="117"/>
        <end position="139"/>
    </location>
</feature>
<organism evidence="3 4">
    <name type="scientific">Cylindrotheca closterium</name>
    <dbReference type="NCBI Taxonomy" id="2856"/>
    <lineage>
        <taxon>Eukaryota</taxon>
        <taxon>Sar</taxon>
        <taxon>Stramenopiles</taxon>
        <taxon>Ochrophyta</taxon>
        <taxon>Bacillariophyta</taxon>
        <taxon>Bacillariophyceae</taxon>
        <taxon>Bacillariophycidae</taxon>
        <taxon>Bacillariales</taxon>
        <taxon>Bacillariaceae</taxon>
        <taxon>Cylindrotheca</taxon>
    </lineage>
</organism>
<proteinExistence type="predicted"/>
<feature type="region of interest" description="Disordered" evidence="1">
    <location>
        <begin position="389"/>
        <end position="480"/>
    </location>
</feature>
<sequence length="480" mass="54648">MNETQIHPSSPLVRMETLHSLCYQNNNNGSPSMAQQQRNHQIPLASYLNHRNHDSNQNHHLSQQNQLPSQPQSQSQSQLQQLQLLQSLQSLQSLLQQPQPQIHQKHPQEFNAQSLFGGQQRTQTQATPTTTPTTTTTMNTLPASWQLHDSLRPILNGLSPSSLAALSPELQSQLLLCLANPSKNSTDLFRALEKQSVLERARALNEMEIRRALEREHQQQLQQQQQQQAFIPTLTSRRLSPSSDENKSDNSQADHHSRAQSSSASAAASLPFSTIGGESVTDLRMVQDSTWESRFKDLVQFKQEHGHCNVPRRYKANPKLGVWVCSIRQQMARGTLNKAKMERLNELDFQWRITVIKGGQINPQIANRNKSSSSDPWMEHFQHLKSIKERTGECSPPVPATTHRKLTKWMDRQRRERNKGRLSKEKQKKLNSIGFQWNVVPDGKRRAPPPPQQQQRDEEGSEAKMISDDDCPSEGSSVRF</sequence>
<name>A0AAD2CJ20_9STRA</name>
<feature type="compositionally biased region" description="Low complexity" evidence="1">
    <location>
        <begin position="58"/>
        <end position="80"/>
    </location>
</feature>
<feature type="region of interest" description="Disordered" evidence="1">
    <location>
        <begin position="237"/>
        <end position="270"/>
    </location>
</feature>
<dbReference type="Proteomes" id="UP001295423">
    <property type="component" value="Unassembled WGS sequence"/>
</dbReference>
<reference evidence="3" key="1">
    <citation type="submission" date="2023-08" db="EMBL/GenBank/DDBJ databases">
        <authorList>
            <person name="Audoor S."/>
            <person name="Bilcke G."/>
        </authorList>
    </citation>
    <scope>NUCLEOTIDE SEQUENCE</scope>
</reference>
<feature type="compositionally biased region" description="Low complexity" evidence="1">
    <location>
        <begin position="119"/>
        <end position="137"/>
    </location>
</feature>
<dbReference type="PANTHER" id="PTHR33418:SF1">
    <property type="entry name" value="HELICASE-ASSOCIATED DOMAIN-CONTAINING PROTEIN"/>
    <property type="match status" value="1"/>
</dbReference>
<dbReference type="AlphaFoldDB" id="A0AAD2CJ20"/>
<evidence type="ECO:0000313" key="3">
    <source>
        <dbReference type="EMBL" id="CAJ1935227.1"/>
    </source>
</evidence>
<evidence type="ECO:0000313" key="4">
    <source>
        <dbReference type="Proteomes" id="UP001295423"/>
    </source>
</evidence>
<dbReference type="Gene3D" id="6.10.140.530">
    <property type="match status" value="2"/>
</dbReference>
<feature type="domain" description="Helicase-associated" evidence="2">
    <location>
        <begin position="287"/>
        <end position="349"/>
    </location>
</feature>
<feature type="region of interest" description="Disordered" evidence="1">
    <location>
        <begin position="50"/>
        <end position="80"/>
    </location>
</feature>
<dbReference type="Pfam" id="PF03457">
    <property type="entry name" value="HA"/>
    <property type="match status" value="2"/>
</dbReference>
<feature type="compositionally biased region" description="Basic and acidic residues" evidence="1">
    <location>
        <begin position="244"/>
        <end position="257"/>
    </location>
</feature>
<feature type="domain" description="Helicase-associated" evidence="2">
    <location>
        <begin position="375"/>
        <end position="435"/>
    </location>
</feature>
<feature type="compositionally biased region" description="Basic residues" evidence="1">
    <location>
        <begin position="415"/>
        <end position="429"/>
    </location>
</feature>
<evidence type="ECO:0000256" key="1">
    <source>
        <dbReference type="SAM" id="MobiDB-lite"/>
    </source>
</evidence>
<feature type="compositionally biased region" description="Low complexity" evidence="1">
    <location>
        <begin position="259"/>
        <end position="269"/>
    </location>
</feature>